<dbReference type="PANTHER" id="PTHR45691:SF6">
    <property type="entry name" value="PROTEIN DIAPHANOUS"/>
    <property type="match status" value="1"/>
</dbReference>
<gene>
    <name evidence="2" type="ORF">FCC1311_103192</name>
</gene>
<dbReference type="InterPro" id="IPR051412">
    <property type="entry name" value="Formin_Homology_Diaphanous_sf"/>
</dbReference>
<feature type="compositionally biased region" description="Acidic residues" evidence="1">
    <location>
        <begin position="751"/>
        <end position="779"/>
    </location>
</feature>
<feature type="compositionally biased region" description="Low complexity" evidence="1">
    <location>
        <begin position="411"/>
        <end position="441"/>
    </location>
</feature>
<evidence type="ECO:0000256" key="1">
    <source>
        <dbReference type="SAM" id="MobiDB-lite"/>
    </source>
</evidence>
<feature type="compositionally biased region" description="Acidic residues" evidence="1">
    <location>
        <begin position="669"/>
        <end position="683"/>
    </location>
</feature>
<feature type="compositionally biased region" description="Acidic residues" evidence="1">
    <location>
        <begin position="691"/>
        <end position="707"/>
    </location>
</feature>
<comment type="caution">
    <text evidence="2">The sequence shown here is derived from an EMBL/GenBank/DDBJ whole genome shotgun (WGS) entry which is preliminary data.</text>
</comment>
<feature type="compositionally biased region" description="Polar residues" evidence="1">
    <location>
        <begin position="830"/>
        <end position="841"/>
    </location>
</feature>
<feature type="compositionally biased region" description="Low complexity" evidence="1">
    <location>
        <begin position="990"/>
        <end position="1010"/>
    </location>
</feature>
<dbReference type="GO" id="GO:0005884">
    <property type="term" value="C:actin filament"/>
    <property type="evidence" value="ECO:0007669"/>
    <property type="project" value="TreeGrafter"/>
</dbReference>
<feature type="compositionally biased region" description="Pro residues" evidence="1">
    <location>
        <begin position="980"/>
        <end position="989"/>
    </location>
</feature>
<sequence length="1085" mass="115759">MGFFSKLKKGRKKTKAQEEQQQQQQQEQQQQGQEQQDVDHDMVQEHQDEPNALAVAEEAIPSAAPTAYDATESDPRSPIPSAVPLASDGGAERPAICSPPPPRPQRTTSGAGPARGLSVQGLGAGSVAADEIKERSDESYALQDEEENDLIDGVPAADVRDKLEKFYQMYEPSKLATMNAIMKYARDKGLTRVDQGLLQKYGCTTGLGGLEGVETMDTVGAPPPPPPPPTEQSSQKAPPPPPPVNSEASQDGPSLGLDTAPDQSELDAAESAGDAGFATQELSQEERKEEARLRDSIRLPLRPSLLVDEAPASPSNTSHVMYKSLRSALRARRLEDLHEDLLACGVEEYTDLAKLDTVNFRDEVWGQIGDYMVKKKLRNLANEAKEAAAAAQGQDQDGTEVVSAGVDSDTGETASAGAAEASAPAATSSGSSKRISMGSNSGNAAALAMAAVQQLNVRRAASAQDLDPGSDRESDRELTSGRNENEVNESEAEADVEAEKAEEPKSVVTKESSTSEGPPPPPPPPPKRASAKGSALRADEEPRDNLEAKGVAVPARKPSPPPPLPSRESSRRINSQDAEMVDGEEEEEDSVSSQDAPPPGPPPPLPSRRSSRRMETPSGGKDQEESNENVEMEVPAASVPPPPPPPPPATQESTSDVGEDNAAPRVEEEIVEISDEEDADESGVDSRYDDQGESEYEEGEVIYEGVEEPASKESHATTKGDGEDAATKEEEDAASAKVAQDMAAPDREADSVADGDTDDEAAEKEDEEQDEGQDAEMTEEEKREAERQERFARQEEIARREREAMAASASGGKVSDTASEADTILESDISPGSTPSGSSRKFMSKSGIPIVGANDEMRALLERRQQKNQEYPSEKTIMTESQVDEACDNFRLDMTAATFNTCVCGYPKSEHSSKNSARSSPAGSFRSSGSNRFSQRFANFVPPQPGGAPTLPGRKKPEASETSSSTQQEADAATESAAPAPAPAPPIPSSRPQSLRSTASAISAASSAHAKASDDEADQDGSVVEQVASETELDVGQIRAKVEAFYREHNPEKLDSMDKIMKTFAGREHVLLDKLEKKYGQSIIS</sequence>
<feature type="compositionally biased region" description="Low complexity" evidence="1">
    <location>
        <begin position="916"/>
        <end position="937"/>
    </location>
</feature>
<protein>
    <submittedName>
        <fullName evidence="2">Uncharacterized protein</fullName>
    </submittedName>
</protein>
<feature type="compositionally biased region" description="Basic and acidic residues" evidence="1">
    <location>
        <begin position="284"/>
        <end position="295"/>
    </location>
</feature>
<feature type="region of interest" description="Disordered" evidence="1">
    <location>
        <begin position="459"/>
        <end position="850"/>
    </location>
</feature>
<feature type="compositionally biased region" description="Basic and acidic residues" evidence="1">
    <location>
        <begin position="469"/>
        <end position="485"/>
    </location>
</feature>
<feature type="compositionally biased region" description="Acidic residues" evidence="1">
    <location>
        <begin position="486"/>
        <end position="496"/>
    </location>
</feature>
<name>A0A2R5GTA0_9STRA</name>
<dbReference type="GO" id="GO:0030041">
    <property type="term" value="P:actin filament polymerization"/>
    <property type="evidence" value="ECO:0007669"/>
    <property type="project" value="TreeGrafter"/>
</dbReference>
<feature type="compositionally biased region" description="Basic residues" evidence="1">
    <location>
        <begin position="1"/>
        <end position="14"/>
    </location>
</feature>
<dbReference type="InParanoid" id="A0A2R5GTA0"/>
<feature type="compositionally biased region" description="Basic and acidic residues" evidence="1">
    <location>
        <begin position="537"/>
        <end position="547"/>
    </location>
</feature>
<evidence type="ECO:0000313" key="2">
    <source>
        <dbReference type="EMBL" id="GBG34096.1"/>
    </source>
</evidence>
<feature type="compositionally biased region" description="Basic and acidic residues" evidence="1">
    <location>
        <begin position="780"/>
        <end position="804"/>
    </location>
</feature>
<feature type="compositionally biased region" description="Basic and acidic residues" evidence="1">
    <location>
        <begin position="37"/>
        <end position="49"/>
    </location>
</feature>
<dbReference type="OrthoDB" id="73307at2759"/>
<feature type="compositionally biased region" description="Low complexity" evidence="1">
    <location>
        <begin position="960"/>
        <end position="979"/>
    </location>
</feature>
<reference evidence="2 3" key="1">
    <citation type="submission" date="2017-12" db="EMBL/GenBank/DDBJ databases">
        <title>Sequencing, de novo assembly and annotation of complete genome of a new Thraustochytrid species, strain FCC1311.</title>
        <authorList>
            <person name="Sedici K."/>
            <person name="Godart F."/>
            <person name="Aiese Cigliano R."/>
            <person name="Sanseverino W."/>
            <person name="Barakat M."/>
            <person name="Ortet P."/>
            <person name="Marechal E."/>
            <person name="Cagnac O."/>
            <person name="Amato A."/>
        </authorList>
    </citation>
    <scope>NUCLEOTIDE SEQUENCE [LARGE SCALE GENOMIC DNA]</scope>
</reference>
<feature type="compositionally biased region" description="Basic and acidic residues" evidence="1">
    <location>
        <begin position="709"/>
        <end position="728"/>
    </location>
</feature>
<proteinExistence type="predicted"/>
<keyword evidence="3" id="KW-1185">Reference proteome</keyword>
<feature type="compositionally biased region" description="Pro residues" evidence="1">
    <location>
        <begin position="596"/>
        <end position="606"/>
    </location>
</feature>
<dbReference type="PANTHER" id="PTHR45691">
    <property type="entry name" value="PROTEIN DIAPHANOUS"/>
    <property type="match status" value="1"/>
</dbReference>
<dbReference type="AlphaFoldDB" id="A0A2R5GTA0"/>
<feature type="compositionally biased region" description="Low complexity" evidence="1">
    <location>
        <begin position="19"/>
        <end position="35"/>
    </location>
</feature>
<organism evidence="2 3">
    <name type="scientific">Hondaea fermentalgiana</name>
    <dbReference type="NCBI Taxonomy" id="2315210"/>
    <lineage>
        <taxon>Eukaryota</taxon>
        <taxon>Sar</taxon>
        <taxon>Stramenopiles</taxon>
        <taxon>Bigyra</taxon>
        <taxon>Labyrinthulomycetes</taxon>
        <taxon>Thraustochytrida</taxon>
        <taxon>Thraustochytriidae</taxon>
        <taxon>Hondaea</taxon>
    </lineage>
</organism>
<feature type="region of interest" description="Disordered" evidence="1">
    <location>
        <begin position="905"/>
        <end position="1025"/>
    </location>
</feature>
<evidence type="ECO:0000313" key="3">
    <source>
        <dbReference type="Proteomes" id="UP000241890"/>
    </source>
</evidence>
<feature type="compositionally biased region" description="Pro residues" evidence="1">
    <location>
        <begin position="517"/>
        <end position="527"/>
    </location>
</feature>
<dbReference type="EMBL" id="BEYU01000180">
    <property type="protein sequence ID" value="GBG34096.1"/>
    <property type="molecule type" value="Genomic_DNA"/>
</dbReference>
<feature type="region of interest" description="Disordered" evidence="1">
    <location>
        <begin position="388"/>
        <end position="441"/>
    </location>
</feature>
<dbReference type="Proteomes" id="UP000241890">
    <property type="component" value="Unassembled WGS sequence"/>
</dbReference>
<accession>A0A2R5GTA0</accession>
<feature type="compositionally biased region" description="Acidic residues" evidence="1">
    <location>
        <begin position="579"/>
        <end position="590"/>
    </location>
</feature>
<feature type="region of interest" description="Disordered" evidence="1">
    <location>
        <begin position="203"/>
        <end position="295"/>
    </location>
</feature>
<feature type="compositionally biased region" description="Pro residues" evidence="1">
    <location>
        <begin position="638"/>
        <end position="649"/>
    </location>
</feature>
<feature type="compositionally biased region" description="Pro residues" evidence="1">
    <location>
        <begin position="221"/>
        <end position="230"/>
    </location>
</feature>
<feature type="region of interest" description="Disordered" evidence="1">
    <location>
        <begin position="1"/>
        <end position="148"/>
    </location>
</feature>